<dbReference type="GO" id="GO:0052916">
    <property type="term" value="F:23S rRNA (guanine(1835)-N(2))-methyltransferase activity"/>
    <property type="evidence" value="ECO:0007669"/>
    <property type="project" value="UniProtKB-EC"/>
</dbReference>
<evidence type="ECO:0000256" key="2">
    <source>
        <dbReference type="ARBA" id="ARBA00022552"/>
    </source>
</evidence>
<dbReference type="Gene3D" id="3.40.50.150">
    <property type="entry name" value="Vaccinia Virus protein VP39"/>
    <property type="match status" value="2"/>
</dbReference>
<evidence type="ECO:0000256" key="6">
    <source>
        <dbReference type="HAMAP-Rule" id="MF_01859"/>
    </source>
</evidence>
<dbReference type="InterPro" id="IPR029063">
    <property type="entry name" value="SAM-dependent_MTases_sf"/>
</dbReference>
<dbReference type="Proteomes" id="UP000012046">
    <property type="component" value="Unassembled WGS sequence"/>
</dbReference>
<comment type="catalytic activity">
    <reaction evidence="6">
        <text>guanosine(1835) in 23S rRNA + S-adenosyl-L-methionine = N(2)-methylguanosine(1835) in 23S rRNA + S-adenosyl-L-homocysteine + H(+)</text>
        <dbReference type="Rhea" id="RHEA:42744"/>
        <dbReference type="Rhea" id="RHEA-COMP:10217"/>
        <dbReference type="Rhea" id="RHEA-COMP:10218"/>
        <dbReference type="ChEBI" id="CHEBI:15378"/>
        <dbReference type="ChEBI" id="CHEBI:57856"/>
        <dbReference type="ChEBI" id="CHEBI:59789"/>
        <dbReference type="ChEBI" id="CHEBI:74269"/>
        <dbReference type="ChEBI" id="CHEBI:74481"/>
        <dbReference type="EC" id="2.1.1.174"/>
    </reaction>
</comment>
<proteinExistence type="inferred from homology"/>
<dbReference type="CDD" id="cd02440">
    <property type="entry name" value="AdoMet_MTases"/>
    <property type="match status" value="1"/>
</dbReference>
<dbReference type="InterPro" id="IPR002052">
    <property type="entry name" value="DNA_methylase_N6_adenine_CS"/>
</dbReference>
<dbReference type="PANTHER" id="PTHR47816:SF5">
    <property type="entry name" value="RIBOSOMAL RNA LARGE SUBUNIT METHYLTRANSFERASE G"/>
    <property type="match status" value="1"/>
</dbReference>
<dbReference type="STRING" id="1129374.AJE_13135"/>
<protein>
    <recommendedName>
        <fullName evidence="6">Ribosomal RNA large subunit methyltransferase G</fullName>
        <ecNumber evidence="6">2.1.1.174</ecNumber>
    </recommendedName>
    <alternativeName>
        <fullName evidence="6">23S rRNA m2G1835 methyltransferase</fullName>
    </alternativeName>
    <alternativeName>
        <fullName evidence="6">rRNA (guanine-N(2)-)-methyltransferase RlmG</fullName>
    </alternativeName>
</protein>
<dbReference type="PATRIC" id="fig|1129374.4.peg.2606"/>
<dbReference type="InterPro" id="IPR017237">
    <property type="entry name" value="RLMG"/>
</dbReference>
<comment type="similarity">
    <text evidence="6">Belongs to the methyltransferase superfamily. RlmG family.</text>
</comment>
<feature type="domain" description="Methyltransferase small" evidence="7">
    <location>
        <begin position="209"/>
        <end position="379"/>
    </location>
</feature>
<dbReference type="GO" id="GO:0005737">
    <property type="term" value="C:cytoplasm"/>
    <property type="evidence" value="ECO:0007669"/>
    <property type="project" value="UniProtKB-SubCell"/>
</dbReference>
<dbReference type="AlphaFoldDB" id="H3ZGX7"/>
<dbReference type="EC" id="2.1.1.174" evidence="6"/>
<organism evidence="9 10">
    <name type="scientific">Alishewanella jeotgali KCTC 22429</name>
    <dbReference type="NCBI Taxonomy" id="1129374"/>
    <lineage>
        <taxon>Bacteria</taxon>
        <taxon>Pseudomonadati</taxon>
        <taxon>Pseudomonadota</taxon>
        <taxon>Gammaproteobacteria</taxon>
        <taxon>Alteromonadales</taxon>
        <taxon>Alteromonadaceae</taxon>
        <taxon>Alishewanella</taxon>
    </lineage>
</organism>
<dbReference type="SUPFAM" id="SSF53335">
    <property type="entry name" value="S-adenosyl-L-methionine-dependent methyltransferases"/>
    <property type="match status" value="1"/>
</dbReference>
<evidence type="ECO:0000259" key="7">
    <source>
        <dbReference type="Pfam" id="PF05175"/>
    </source>
</evidence>
<accession>H3ZGX7</accession>
<evidence type="ECO:0000256" key="4">
    <source>
        <dbReference type="ARBA" id="ARBA00022679"/>
    </source>
</evidence>
<dbReference type="InterPro" id="IPR058679">
    <property type="entry name" value="RlmG_N"/>
</dbReference>
<feature type="domain" description="RlmG N-terminal" evidence="8">
    <location>
        <begin position="3"/>
        <end position="187"/>
    </location>
</feature>
<keyword evidence="10" id="KW-1185">Reference proteome</keyword>
<keyword evidence="1 6" id="KW-0963">Cytoplasm</keyword>
<keyword evidence="4 6" id="KW-0808">Transferase</keyword>
<dbReference type="PIRSF" id="PIRSF037565">
    <property type="entry name" value="RRNA_m2G_Mtase_RsmD_prd"/>
    <property type="match status" value="1"/>
</dbReference>
<dbReference type="RefSeq" id="WP_008607185.1">
    <property type="nucleotide sequence ID" value="NZ_AHTH01000045.1"/>
</dbReference>
<keyword evidence="3 6" id="KW-0489">Methyltransferase</keyword>
<evidence type="ECO:0000256" key="1">
    <source>
        <dbReference type="ARBA" id="ARBA00022490"/>
    </source>
</evidence>
<dbReference type="EMBL" id="AHTH01000045">
    <property type="protein sequence ID" value="EHR40117.1"/>
    <property type="molecule type" value="Genomic_DNA"/>
</dbReference>
<comment type="function">
    <text evidence="6">Specifically methylates the guanine in position 1835 (m2G1835) of 23S rRNA.</text>
</comment>
<name>H3ZGX7_9ALTE</name>
<dbReference type="InterPro" id="IPR007848">
    <property type="entry name" value="Small_mtfrase_dom"/>
</dbReference>
<evidence type="ECO:0000259" key="8">
    <source>
        <dbReference type="Pfam" id="PF26049"/>
    </source>
</evidence>
<dbReference type="HAMAP" id="MF_01859">
    <property type="entry name" value="23SrRNA_methyltr_G"/>
    <property type="match status" value="1"/>
</dbReference>
<reference evidence="9 10" key="1">
    <citation type="journal article" date="2012" name="J. Bacteriol.">
        <title>Genome Sequence of Extracellular-Protease-Producing Alishewanella jeotgali Isolated from Traditional Korean Fermented Seafood.</title>
        <authorList>
            <person name="Jung J."/>
            <person name="Chun J."/>
            <person name="Park W."/>
        </authorList>
    </citation>
    <scope>NUCLEOTIDE SEQUENCE [LARGE SCALE GENOMIC DNA]</scope>
    <source>
        <strain evidence="9 10">KCTC 22429</strain>
    </source>
</reference>
<comment type="subcellular location">
    <subcellularLocation>
        <location evidence="6">Cytoplasm</location>
    </subcellularLocation>
</comment>
<keyword evidence="2 6" id="KW-0698">rRNA processing</keyword>
<keyword evidence="5 6" id="KW-0949">S-adenosyl-L-methionine</keyword>
<evidence type="ECO:0000256" key="3">
    <source>
        <dbReference type="ARBA" id="ARBA00022603"/>
    </source>
</evidence>
<dbReference type="PROSITE" id="PS00092">
    <property type="entry name" value="N6_MTASE"/>
    <property type="match status" value="1"/>
</dbReference>
<sequence length="385" mass="42591">MNTLFTRADLQLQLARWPLQQPNHSLQAWDAADELLLDRALPALSAITASGRVAKILILNDSFGALSCALGNSQQYLVQDSYIAQQACRHNRQQNGLTLEGITELTSLDSLPAAPDLVLLKLPANHSYLAWQLSALSQVLSANTQLLIAAKAKDIHRNVLAIFARYIGPTQASLTLRKCRYLDCQWQPGLPHTAPDYPSRWPLPETGFMLVNHANVFARDKPDIGARFFLQHLPTVTAGQQVIDLGCGNGMLSLQLLAQQADCQLLLTDESYMAVESARLSVAENFPAALSRCRFVVDDCLSQQADNSADWVLCNPPFHQQAAVTTHIASQMFYDAKRVLKPGGKIRIVANRHLPYRQQLAKCFGNCRQLAANPKFIILESTKRS</sequence>
<evidence type="ECO:0000256" key="5">
    <source>
        <dbReference type="ARBA" id="ARBA00022691"/>
    </source>
</evidence>
<dbReference type="eggNOG" id="COG2813">
    <property type="taxonomic scope" value="Bacteria"/>
</dbReference>
<evidence type="ECO:0000313" key="10">
    <source>
        <dbReference type="Proteomes" id="UP000012046"/>
    </source>
</evidence>
<gene>
    <name evidence="6" type="primary">rlmG</name>
    <name evidence="9" type="ORF">AJE_13135</name>
</gene>
<comment type="caution">
    <text evidence="9">The sequence shown here is derived from an EMBL/GenBank/DDBJ whole genome shotgun (WGS) entry which is preliminary data.</text>
</comment>
<dbReference type="PANTHER" id="PTHR47816">
    <property type="entry name" value="RIBOSOMAL RNA SMALL SUBUNIT METHYLTRANSFERASE C"/>
    <property type="match status" value="1"/>
</dbReference>
<dbReference type="Pfam" id="PF26049">
    <property type="entry name" value="RLMG_N"/>
    <property type="match status" value="1"/>
</dbReference>
<evidence type="ECO:0000313" key="9">
    <source>
        <dbReference type="EMBL" id="EHR40117.1"/>
    </source>
</evidence>
<dbReference type="InterPro" id="IPR046977">
    <property type="entry name" value="RsmC/RlmG"/>
</dbReference>
<dbReference type="Pfam" id="PF05175">
    <property type="entry name" value="MTS"/>
    <property type="match status" value="1"/>
</dbReference>
<dbReference type="GO" id="GO:0003676">
    <property type="term" value="F:nucleic acid binding"/>
    <property type="evidence" value="ECO:0007669"/>
    <property type="project" value="InterPro"/>
</dbReference>